<reference evidence="2 3" key="1">
    <citation type="journal article" date="2015" name="PLoS ONE">
        <title>The Complete Genome of a New Betabaculovirus from Clostera anastomosis.</title>
        <authorList>
            <person name="Yin F."/>
            <person name="Zhu Z."/>
            <person name="Liu X."/>
            <person name="Hou D."/>
            <person name="Wang J."/>
            <person name="Zhang L."/>
            <person name="Wang M."/>
            <person name="Kou Z."/>
            <person name="Wang H."/>
            <person name="Deng F."/>
            <person name="Hu Z."/>
        </authorList>
    </citation>
    <scope>NUCLEOTIDE SEQUENCE [LARGE SCALE GENOMIC DNA]</scope>
    <source>
        <strain evidence="2 3">ClasGV-B</strain>
    </source>
</reference>
<feature type="coiled-coil region" evidence="1">
    <location>
        <begin position="177"/>
        <end position="239"/>
    </location>
</feature>
<accession>A0A0K0WSD4</accession>
<proteinExistence type="predicted"/>
<organism evidence="2 3">
    <name type="scientific">Clostera anastomosis granulovirus B</name>
    <dbReference type="NCBI Taxonomy" id="1986290"/>
    <lineage>
        <taxon>Viruses</taxon>
        <taxon>Viruses incertae sedis</taxon>
        <taxon>Naldaviricetes</taxon>
        <taxon>Lefavirales</taxon>
        <taxon>Baculoviridae</taxon>
        <taxon>Betabaculovirus</taxon>
        <taxon>Betabaculovirus alterclanastomosis</taxon>
    </lineage>
</organism>
<keyword evidence="3" id="KW-1185">Reference proteome</keyword>
<feature type="coiled-coil region" evidence="1">
    <location>
        <begin position="358"/>
        <end position="437"/>
    </location>
</feature>
<sequence>MSTMKIVCDAIKTMGDEDETLEAVQNIPTTSELDTAYTDIPGLDGNFISELTYNTGYNTGYFTSTDYNNNNNNNNNNNEYIVEDNTNQQFINNDIINNAINALTNDNFITNANTTITNNESELELERMLNEVHNGSSVGGGVVSNEALEIVITTKPVTCVENVYDYDKLHAQTRNDLQQCFKLIDEQKENIRQINEAVECKDKIIKKKNEREKKWQSVLEKMQQQNDQLTAKLTHEQKSTCEQDVQTENYTQKEHGVQTDKECVDVRSVKQQTKILMTNRQVQTDFDDIEVDNCRVKETDMLNVQQKYEELQEQFNRLKNKHDELVISESRNKLKRHAVEQTLTDGYKKFKNSVLETFDEMETRQKKMNDQKATIQKQEQMIAELQKQNAVLLDTYRQTKECVKTVNNKLIQSQNVVAFYKNECASIRQKYNNLLKK</sequence>
<evidence type="ECO:0000313" key="2">
    <source>
        <dbReference type="EMBL" id="AKS25367.1"/>
    </source>
</evidence>
<dbReference type="EMBL" id="KR091910">
    <property type="protein sequence ID" value="AKS25367.1"/>
    <property type="molecule type" value="Genomic_DNA"/>
</dbReference>
<feature type="coiled-coil region" evidence="1">
    <location>
        <begin position="294"/>
        <end position="328"/>
    </location>
</feature>
<evidence type="ECO:0000256" key="1">
    <source>
        <dbReference type="SAM" id="Coils"/>
    </source>
</evidence>
<protein>
    <submittedName>
        <fullName evidence="2">Clas24</fullName>
    </submittedName>
</protein>
<dbReference type="Proteomes" id="UP000232791">
    <property type="component" value="Segment"/>
</dbReference>
<keyword evidence="1" id="KW-0175">Coiled coil</keyword>
<gene>
    <name evidence="2" type="ORF">clas24</name>
</gene>
<dbReference type="OrthoDB" id="33537at10239"/>
<name>A0A0K0WSD4_9BBAC</name>
<evidence type="ECO:0000313" key="3">
    <source>
        <dbReference type="Proteomes" id="UP000232791"/>
    </source>
</evidence>